<feature type="compositionally biased region" description="Acidic residues" evidence="1">
    <location>
        <begin position="40"/>
        <end position="49"/>
    </location>
</feature>
<evidence type="ECO:0000313" key="2">
    <source>
        <dbReference type="EMBL" id="KKL67271.1"/>
    </source>
</evidence>
<dbReference type="AlphaFoldDB" id="A0A0F9EM16"/>
<gene>
    <name evidence="2" type="ORF">LCGC14_2136640</name>
</gene>
<comment type="caution">
    <text evidence="2">The sequence shown here is derived from an EMBL/GenBank/DDBJ whole genome shotgun (WGS) entry which is preliminary data.</text>
</comment>
<feature type="compositionally biased region" description="Basic and acidic residues" evidence="1">
    <location>
        <begin position="50"/>
        <end position="67"/>
    </location>
</feature>
<feature type="region of interest" description="Disordered" evidence="1">
    <location>
        <begin position="22"/>
        <end position="67"/>
    </location>
</feature>
<reference evidence="2" key="1">
    <citation type="journal article" date="2015" name="Nature">
        <title>Complex archaea that bridge the gap between prokaryotes and eukaryotes.</title>
        <authorList>
            <person name="Spang A."/>
            <person name="Saw J.H."/>
            <person name="Jorgensen S.L."/>
            <person name="Zaremba-Niedzwiedzka K."/>
            <person name="Martijn J."/>
            <person name="Lind A.E."/>
            <person name="van Eijk R."/>
            <person name="Schleper C."/>
            <person name="Guy L."/>
            <person name="Ettema T.J."/>
        </authorList>
    </citation>
    <scope>NUCLEOTIDE SEQUENCE</scope>
</reference>
<proteinExistence type="predicted"/>
<accession>A0A0F9EM16</accession>
<sequence length="67" mass="7514">GPTPRSGFIEPVWPTRVGAIIIEDLDDESGTPPTTPDSPTTDEDDDTFIDGDRRRRYDPNRVTRGDR</sequence>
<feature type="non-terminal residue" evidence="2">
    <location>
        <position position="1"/>
    </location>
</feature>
<evidence type="ECO:0000256" key="1">
    <source>
        <dbReference type="SAM" id="MobiDB-lite"/>
    </source>
</evidence>
<protein>
    <submittedName>
        <fullName evidence="2">Uncharacterized protein</fullName>
    </submittedName>
</protein>
<dbReference type="EMBL" id="LAZR01026917">
    <property type="protein sequence ID" value="KKL67271.1"/>
    <property type="molecule type" value="Genomic_DNA"/>
</dbReference>
<organism evidence="2">
    <name type="scientific">marine sediment metagenome</name>
    <dbReference type="NCBI Taxonomy" id="412755"/>
    <lineage>
        <taxon>unclassified sequences</taxon>
        <taxon>metagenomes</taxon>
        <taxon>ecological metagenomes</taxon>
    </lineage>
</organism>
<name>A0A0F9EM16_9ZZZZ</name>